<evidence type="ECO:0000313" key="3">
    <source>
        <dbReference type="EMBL" id="TZG29412.1"/>
    </source>
</evidence>
<dbReference type="InterPro" id="IPR017972">
    <property type="entry name" value="Cyt_P450_CS"/>
</dbReference>
<comment type="caution">
    <text evidence="3">The sequence shown here is derived from an EMBL/GenBank/DDBJ whole genome shotgun (WGS) entry which is preliminary data.</text>
</comment>
<dbReference type="Proteomes" id="UP000322077">
    <property type="component" value="Unassembled WGS sequence"/>
</dbReference>
<dbReference type="GO" id="GO:0005506">
    <property type="term" value="F:iron ion binding"/>
    <property type="evidence" value="ECO:0007669"/>
    <property type="project" value="InterPro"/>
</dbReference>
<keyword evidence="2" id="KW-0408">Iron</keyword>
<evidence type="ECO:0000313" key="4">
    <source>
        <dbReference type="Proteomes" id="UP000322077"/>
    </source>
</evidence>
<name>A0A5D9CDZ4_9SPHN</name>
<dbReference type="GO" id="GO:0016705">
    <property type="term" value="F:oxidoreductase activity, acting on paired donors, with incorporation or reduction of molecular oxygen"/>
    <property type="evidence" value="ECO:0007669"/>
    <property type="project" value="InterPro"/>
</dbReference>
<keyword evidence="2" id="KW-0560">Oxidoreductase</keyword>
<dbReference type="PANTHER" id="PTHR46696:SF3">
    <property type="entry name" value="PULCHERRIMINIC ACID SYNTHASE"/>
    <property type="match status" value="1"/>
</dbReference>
<gene>
    <name evidence="3" type="ORF">FYJ91_04610</name>
</gene>
<dbReference type="Pfam" id="PF00067">
    <property type="entry name" value="p450"/>
    <property type="match status" value="1"/>
</dbReference>
<organism evidence="3 4">
    <name type="scientific">Sphingomonas montanisoli</name>
    <dbReference type="NCBI Taxonomy" id="2606412"/>
    <lineage>
        <taxon>Bacteria</taxon>
        <taxon>Pseudomonadati</taxon>
        <taxon>Pseudomonadota</taxon>
        <taxon>Alphaproteobacteria</taxon>
        <taxon>Sphingomonadales</taxon>
        <taxon>Sphingomonadaceae</taxon>
        <taxon>Sphingomonas</taxon>
    </lineage>
</organism>
<dbReference type="InterPro" id="IPR036396">
    <property type="entry name" value="Cyt_P450_sf"/>
</dbReference>
<accession>A0A5D9CDZ4</accession>
<comment type="similarity">
    <text evidence="1 2">Belongs to the cytochrome P450 family.</text>
</comment>
<dbReference type="AlphaFoldDB" id="A0A5D9CDZ4"/>
<dbReference type="PROSITE" id="PS00086">
    <property type="entry name" value="CYTOCHROME_P450"/>
    <property type="match status" value="1"/>
</dbReference>
<dbReference type="InterPro" id="IPR001128">
    <property type="entry name" value="Cyt_P450"/>
</dbReference>
<keyword evidence="2" id="KW-0349">Heme</keyword>
<dbReference type="InterPro" id="IPR002397">
    <property type="entry name" value="Cyt_P450_B"/>
</dbReference>
<keyword evidence="4" id="KW-1185">Reference proteome</keyword>
<dbReference type="SUPFAM" id="SSF48264">
    <property type="entry name" value="Cytochrome P450"/>
    <property type="match status" value="1"/>
</dbReference>
<dbReference type="GO" id="GO:0004497">
    <property type="term" value="F:monooxygenase activity"/>
    <property type="evidence" value="ECO:0007669"/>
    <property type="project" value="UniProtKB-KW"/>
</dbReference>
<dbReference type="PRINTS" id="PR00359">
    <property type="entry name" value="BP450"/>
</dbReference>
<reference evidence="3 4" key="1">
    <citation type="submission" date="2019-08" db="EMBL/GenBank/DDBJ databases">
        <authorList>
            <person name="Wang G."/>
            <person name="Xu Z."/>
        </authorList>
    </citation>
    <scope>NUCLEOTIDE SEQUENCE [LARGE SCALE GENOMIC DNA]</scope>
    <source>
        <strain evidence="3 4">ZX</strain>
    </source>
</reference>
<dbReference type="GO" id="GO:0020037">
    <property type="term" value="F:heme binding"/>
    <property type="evidence" value="ECO:0007669"/>
    <property type="project" value="InterPro"/>
</dbReference>
<protein>
    <submittedName>
        <fullName evidence="3">Cytochrome P450</fullName>
    </submittedName>
</protein>
<evidence type="ECO:0000256" key="1">
    <source>
        <dbReference type="ARBA" id="ARBA00010617"/>
    </source>
</evidence>
<dbReference type="EMBL" id="VTOU01000001">
    <property type="protein sequence ID" value="TZG29412.1"/>
    <property type="molecule type" value="Genomic_DNA"/>
</dbReference>
<dbReference type="PANTHER" id="PTHR46696">
    <property type="entry name" value="P450, PUTATIVE (EUROFUNG)-RELATED"/>
    <property type="match status" value="1"/>
</dbReference>
<dbReference type="Gene3D" id="1.10.630.10">
    <property type="entry name" value="Cytochrome P450"/>
    <property type="match status" value="1"/>
</dbReference>
<keyword evidence="2" id="KW-0503">Monooxygenase</keyword>
<keyword evidence="2" id="KW-0479">Metal-binding</keyword>
<proteinExistence type="inferred from homology"/>
<evidence type="ECO:0000256" key="2">
    <source>
        <dbReference type="RuleBase" id="RU000461"/>
    </source>
</evidence>
<sequence>MTIMINGHSSASERAGEDAMIDVEEEERLYRELFDVSNEAKEIGNEIHVDIVPAMNALRDAAPVMPGSLQQLLELDGHTINNWDVERDSYTLLSFAACDRALRENLTFSSAGYLETPGVRSMGPVILAMTGDEHRRTRAVAQSMFLKPRAVNWWGPNWIDEIVEQLMQRLDGRDTAELNIELCARLPVNVVTRGIGMEGRMALVFRDHLLKATGVRKVTREEQHASHIEVGRMLGDLIQLRRAEPGDDVITGLIHNDFKLADGGTRKLSDEEIIGFCRLVILAGGGTTWRQLGITIYALLSNYHFWEACRDDRSLIEAAIEESARWMPTDPVFPRLMTEDAVVDGVPVPAGVRIDMCLGSANRDPSRWENPDVYDLFREKKYHLGFGLGPHQCLGMNVAKQEMIVALNALMDRFPNMRLDPAAPPPRIVGGLEQRGMSAIPVLLH</sequence>